<sequence length="278" mass="29702">MDADNDARAAAPSASAATGSTAGDIPLAPARTTSSRIGLRVRRLSTNERINEILETGRDRAEGMGSDPASILKRQASRKALDEEDDETTGLAGRSSGQNYMSMNARRTGAAAQSVHSGGRAGSTAVADDSAANRATNKAWWTQFRSIELENKGSVARDHLALERTFLAWLRTSLAFASIGIAVTQLFRLNKSLQEGGDDTNNGTLRRLGKPLGAGFLGISILILLLGFKRYFHGQKWIIEGKFPASRGTIILVALLGMAIMLVSLVVVIVIHPSDEDL</sequence>
<keyword evidence="5 7" id="KW-0472">Membrane</keyword>
<dbReference type="EMBL" id="CDHN01000008">
    <property type="protein sequence ID" value="CEJ94994.1"/>
    <property type="molecule type" value="Genomic_DNA"/>
</dbReference>
<dbReference type="OrthoDB" id="199599at2759"/>
<evidence type="ECO:0000256" key="4">
    <source>
        <dbReference type="ARBA" id="ARBA00022989"/>
    </source>
</evidence>
<accession>A0A0A1TIW0</accession>
<dbReference type="AlphaFoldDB" id="A0A0A1TIW0"/>
<keyword evidence="4 7" id="KW-1133">Transmembrane helix</keyword>
<evidence type="ECO:0000259" key="8">
    <source>
        <dbReference type="Pfam" id="PF02656"/>
    </source>
</evidence>
<dbReference type="PANTHER" id="PTHR34187">
    <property type="entry name" value="FGR18P"/>
    <property type="match status" value="1"/>
</dbReference>
<feature type="transmembrane region" description="Helical" evidence="7">
    <location>
        <begin position="166"/>
        <end position="188"/>
    </location>
</feature>
<keyword evidence="10" id="KW-1185">Reference proteome</keyword>
<dbReference type="HOGENOM" id="CLU_053359_0_0_1"/>
<evidence type="ECO:0000256" key="1">
    <source>
        <dbReference type="ARBA" id="ARBA00004651"/>
    </source>
</evidence>
<name>A0A0A1TIW0_9HYPO</name>
<evidence type="ECO:0000313" key="9">
    <source>
        <dbReference type="EMBL" id="CEJ94994.1"/>
    </source>
</evidence>
<feature type="domain" description="DUF202" evidence="8">
    <location>
        <begin position="157"/>
        <end position="235"/>
    </location>
</feature>
<reference evidence="9 10" key="1">
    <citation type="journal article" date="2015" name="Genome Announc.">
        <title>Draft Genome Sequence and Gene Annotation of the Entomopathogenic Fungus Verticillium hemipterigenum.</title>
        <authorList>
            <person name="Horn F."/>
            <person name="Habel A."/>
            <person name="Scharf D.H."/>
            <person name="Dworschak J."/>
            <person name="Brakhage A.A."/>
            <person name="Guthke R."/>
            <person name="Hertweck C."/>
            <person name="Linde J."/>
        </authorList>
    </citation>
    <scope>NUCLEOTIDE SEQUENCE [LARGE SCALE GENOMIC DNA]</scope>
</reference>
<evidence type="ECO:0000313" key="10">
    <source>
        <dbReference type="Proteomes" id="UP000039046"/>
    </source>
</evidence>
<keyword evidence="3 7" id="KW-0812">Transmembrane</keyword>
<dbReference type="InterPro" id="IPR052053">
    <property type="entry name" value="IM_YidH-like"/>
</dbReference>
<comment type="subcellular location">
    <subcellularLocation>
        <location evidence="1">Cell membrane</location>
        <topology evidence="1">Multi-pass membrane protein</topology>
    </subcellularLocation>
</comment>
<dbReference type="Pfam" id="PF02656">
    <property type="entry name" value="DUF202"/>
    <property type="match status" value="1"/>
</dbReference>
<feature type="transmembrane region" description="Helical" evidence="7">
    <location>
        <begin position="208"/>
        <end position="228"/>
    </location>
</feature>
<keyword evidence="2" id="KW-1003">Cell membrane</keyword>
<feature type="transmembrane region" description="Helical" evidence="7">
    <location>
        <begin position="249"/>
        <end position="271"/>
    </location>
</feature>
<evidence type="ECO:0000256" key="5">
    <source>
        <dbReference type="ARBA" id="ARBA00023136"/>
    </source>
</evidence>
<evidence type="ECO:0000256" key="7">
    <source>
        <dbReference type="SAM" id="Phobius"/>
    </source>
</evidence>
<organism evidence="9 10">
    <name type="scientific">[Torrubiella] hemipterigena</name>
    <dbReference type="NCBI Taxonomy" id="1531966"/>
    <lineage>
        <taxon>Eukaryota</taxon>
        <taxon>Fungi</taxon>
        <taxon>Dikarya</taxon>
        <taxon>Ascomycota</taxon>
        <taxon>Pezizomycotina</taxon>
        <taxon>Sordariomycetes</taxon>
        <taxon>Hypocreomycetidae</taxon>
        <taxon>Hypocreales</taxon>
        <taxon>Clavicipitaceae</taxon>
        <taxon>Clavicipitaceae incertae sedis</taxon>
        <taxon>'Torrubiella' clade</taxon>
    </lineage>
</organism>
<feature type="region of interest" description="Disordered" evidence="6">
    <location>
        <begin position="75"/>
        <end position="99"/>
    </location>
</feature>
<dbReference type="Proteomes" id="UP000039046">
    <property type="component" value="Unassembled WGS sequence"/>
</dbReference>
<feature type="compositionally biased region" description="Low complexity" evidence="6">
    <location>
        <begin position="8"/>
        <end position="24"/>
    </location>
</feature>
<dbReference type="PANTHER" id="PTHR34187:SF2">
    <property type="entry name" value="DUF202 DOMAIN-CONTAINING PROTEIN"/>
    <property type="match status" value="1"/>
</dbReference>
<protein>
    <submittedName>
        <fullName evidence="9">Putative DUF202 domain protein</fullName>
    </submittedName>
</protein>
<feature type="region of interest" description="Disordered" evidence="6">
    <location>
        <begin position="1"/>
        <end position="30"/>
    </location>
</feature>
<evidence type="ECO:0000256" key="3">
    <source>
        <dbReference type="ARBA" id="ARBA00022692"/>
    </source>
</evidence>
<gene>
    <name evidence="9" type="ORF">VHEMI10498</name>
</gene>
<evidence type="ECO:0000256" key="6">
    <source>
        <dbReference type="SAM" id="MobiDB-lite"/>
    </source>
</evidence>
<proteinExistence type="predicted"/>
<dbReference type="InterPro" id="IPR003807">
    <property type="entry name" value="DUF202"/>
</dbReference>
<evidence type="ECO:0000256" key="2">
    <source>
        <dbReference type="ARBA" id="ARBA00022475"/>
    </source>
</evidence>
<dbReference type="GO" id="GO:0005886">
    <property type="term" value="C:plasma membrane"/>
    <property type="evidence" value="ECO:0007669"/>
    <property type="project" value="UniProtKB-SubCell"/>
</dbReference>